<evidence type="ECO:0000256" key="1">
    <source>
        <dbReference type="ARBA" id="ARBA00022801"/>
    </source>
</evidence>
<reference evidence="2" key="1">
    <citation type="submission" date="2018-05" db="EMBL/GenBank/DDBJ databases">
        <authorList>
            <person name="Lanie J.A."/>
            <person name="Ng W.-L."/>
            <person name="Kazmierczak K.M."/>
            <person name="Andrzejewski T.M."/>
            <person name="Davidsen T.M."/>
            <person name="Wayne K.J."/>
            <person name="Tettelin H."/>
            <person name="Glass J.I."/>
            <person name="Rusch D."/>
            <person name="Podicherti R."/>
            <person name="Tsui H.-C.T."/>
            <person name="Winkler M.E."/>
        </authorList>
    </citation>
    <scope>NUCLEOTIDE SEQUENCE</scope>
</reference>
<protein>
    <recommendedName>
        <fullName evidence="3">Haloacid dehalogenase, type II</fullName>
    </recommendedName>
</protein>
<evidence type="ECO:0000313" key="2">
    <source>
        <dbReference type="EMBL" id="SVA76996.1"/>
    </source>
</evidence>
<dbReference type="SUPFAM" id="SSF56784">
    <property type="entry name" value="HAD-like"/>
    <property type="match status" value="1"/>
</dbReference>
<dbReference type="InterPro" id="IPR023214">
    <property type="entry name" value="HAD_sf"/>
</dbReference>
<organism evidence="2">
    <name type="scientific">marine metagenome</name>
    <dbReference type="NCBI Taxonomy" id="408172"/>
    <lineage>
        <taxon>unclassified sequences</taxon>
        <taxon>metagenomes</taxon>
        <taxon>ecological metagenomes</taxon>
    </lineage>
</organism>
<dbReference type="InterPro" id="IPR036412">
    <property type="entry name" value="HAD-like_sf"/>
</dbReference>
<dbReference type="GO" id="GO:0016787">
    <property type="term" value="F:hydrolase activity"/>
    <property type="evidence" value="ECO:0007669"/>
    <property type="project" value="UniProtKB-KW"/>
</dbReference>
<dbReference type="Gene3D" id="1.10.150.750">
    <property type="match status" value="1"/>
</dbReference>
<dbReference type="Pfam" id="PF00702">
    <property type="entry name" value="Hydrolase"/>
    <property type="match status" value="1"/>
</dbReference>
<gene>
    <name evidence="2" type="ORF">METZ01_LOCUS129850</name>
</gene>
<proteinExistence type="predicted"/>
<name>A0A381YIT5_9ZZZZ</name>
<dbReference type="PANTHER" id="PTHR43316:SF9">
    <property type="entry name" value="ACID DEHALOGENASE, PUTATIVE (AFU_ORTHOLOGUE AFUA_6G14460)-RELATED"/>
    <property type="match status" value="1"/>
</dbReference>
<dbReference type="AlphaFoldDB" id="A0A381YIT5"/>
<dbReference type="PANTHER" id="PTHR43316">
    <property type="entry name" value="HYDROLASE, HALOACID DELAHOGENASE-RELATED"/>
    <property type="match status" value="1"/>
</dbReference>
<dbReference type="Gene3D" id="3.40.50.1000">
    <property type="entry name" value="HAD superfamily/HAD-like"/>
    <property type="match status" value="1"/>
</dbReference>
<keyword evidence="1" id="KW-0378">Hydrolase</keyword>
<evidence type="ECO:0008006" key="3">
    <source>
        <dbReference type="Google" id="ProtNLM"/>
    </source>
</evidence>
<accession>A0A381YIT5</accession>
<dbReference type="EMBL" id="UINC01018349">
    <property type="protein sequence ID" value="SVA76996.1"/>
    <property type="molecule type" value="Genomic_DNA"/>
</dbReference>
<dbReference type="InterPro" id="IPR051540">
    <property type="entry name" value="S-2-haloacid_dehalogenase"/>
</dbReference>
<sequence>MARRLTDHSVLTFDCYGTLIDWETGIWEALQPLLAANPTADPPRRHVLGAFDRFEAAQQAATPTLPYPGVLECVHRSLAEDFSLATSAELDAAFGASVPSWPAFPDSADSLLYLATRFDLVILSNVDRAGFAASNARLGVDFDAIYTAEDIGSYKPNPANFEYLLEHLATDLGHSKADVLHTAQSIRHDHVPARRIGLDNAWIDRQRRSEAGESVDQDRLPAFEHVFFSMAQMVTAVEDESHTD</sequence>